<reference evidence="4" key="1">
    <citation type="submission" date="2017-11" db="EMBL/GenBank/DDBJ databases">
        <authorList>
            <person name="Kuznetsova I."/>
            <person name="Sazanova A."/>
            <person name="Chirak E."/>
            <person name="Safronova V."/>
            <person name="Willems A."/>
        </authorList>
    </citation>
    <scope>NUCLEOTIDE SEQUENCE [LARGE SCALE GENOMIC DNA]</scope>
    <source>
        <strain evidence="4">STM 196</strain>
    </source>
</reference>
<dbReference type="PANTHER" id="PTHR43861:SF1">
    <property type="entry name" value="TRANS-ACONITATE 2-METHYLTRANSFERASE"/>
    <property type="match status" value="1"/>
</dbReference>
<evidence type="ECO:0000256" key="1">
    <source>
        <dbReference type="PROSITE-ProRule" id="PRU00339"/>
    </source>
</evidence>
<dbReference type="InterPro" id="IPR013216">
    <property type="entry name" value="Methyltransf_11"/>
</dbReference>
<evidence type="ECO:0000259" key="2">
    <source>
        <dbReference type="Pfam" id="PF08241"/>
    </source>
</evidence>
<dbReference type="RefSeq" id="WP_106711724.1">
    <property type="nucleotide sequence ID" value="NZ_PGGO01000009.1"/>
</dbReference>
<dbReference type="GO" id="GO:0032259">
    <property type="term" value="P:methylation"/>
    <property type="evidence" value="ECO:0007669"/>
    <property type="project" value="UniProtKB-KW"/>
</dbReference>
<feature type="repeat" description="TPR" evidence="1">
    <location>
        <begin position="47"/>
        <end position="80"/>
    </location>
</feature>
<evidence type="ECO:0000313" key="4">
    <source>
        <dbReference type="Proteomes" id="UP000241444"/>
    </source>
</evidence>
<accession>A0A2P7BPP3</accession>
<dbReference type="PANTHER" id="PTHR43861">
    <property type="entry name" value="TRANS-ACONITATE 2-METHYLTRANSFERASE-RELATED"/>
    <property type="match status" value="1"/>
</dbReference>
<dbReference type="CDD" id="cd02440">
    <property type="entry name" value="AdoMet_MTases"/>
    <property type="match status" value="1"/>
</dbReference>
<keyword evidence="1" id="KW-0802">TPR repeat</keyword>
<proteinExistence type="predicted"/>
<keyword evidence="3" id="KW-0489">Methyltransferase</keyword>
<dbReference type="EMBL" id="PGGO01000009">
    <property type="protein sequence ID" value="PSH68410.1"/>
    <property type="molecule type" value="Genomic_DNA"/>
</dbReference>
<organism evidence="3 4">
    <name type="scientific">Phyllobacterium brassicacearum</name>
    <dbReference type="NCBI Taxonomy" id="314235"/>
    <lineage>
        <taxon>Bacteria</taxon>
        <taxon>Pseudomonadati</taxon>
        <taxon>Pseudomonadota</taxon>
        <taxon>Alphaproteobacteria</taxon>
        <taxon>Hyphomicrobiales</taxon>
        <taxon>Phyllobacteriaceae</taxon>
        <taxon>Phyllobacterium</taxon>
    </lineage>
</organism>
<dbReference type="Pfam" id="PF08241">
    <property type="entry name" value="Methyltransf_11"/>
    <property type="match status" value="1"/>
</dbReference>
<evidence type="ECO:0000313" key="3">
    <source>
        <dbReference type="EMBL" id="PSH68410.1"/>
    </source>
</evidence>
<name>A0A2P7BPP3_9HYPH</name>
<keyword evidence="3" id="KW-0808">Transferase</keyword>
<dbReference type="Gene3D" id="1.25.40.10">
    <property type="entry name" value="Tetratricopeptide repeat domain"/>
    <property type="match status" value="1"/>
</dbReference>
<dbReference type="Proteomes" id="UP000241444">
    <property type="component" value="Unassembled WGS sequence"/>
</dbReference>
<dbReference type="InterPro" id="IPR019734">
    <property type="entry name" value="TPR_rpt"/>
</dbReference>
<dbReference type="Gene3D" id="3.40.50.150">
    <property type="entry name" value="Vaccinia Virus protein VP39"/>
    <property type="match status" value="1"/>
</dbReference>
<protein>
    <submittedName>
        <fullName evidence="3">SAM-dependent methyltransferase</fullName>
    </submittedName>
</protein>
<dbReference type="OrthoDB" id="465636at2"/>
<sequence>MTPSFLSSGDLIADRRASYADMLFETGDHAAAADLMRQALEIVPDWTAGLFRLGEMEAAAGQGDAAAKTWRRVLQLDPDDRFGASLKLAATGHTAAPEMPPTAYVETLFDAYAPTFEAALLDRLSYRVPELLANAITALAPEKRFQSVLDLGCGTGLMGPYIRAAADYLAGMDLSEAMLQKAAEKNLYDSLAKGDVNELDAQPSSADLVIAADVFVYVGGLDRAFANIARTLRPDGLFVFSVENHESIEEPVLQPSLRYTHSKTYITRLLAEHAMVPVSIQCETIRLDRGEPLQGLIVVARNQAD</sequence>
<dbReference type="GO" id="GO:0008757">
    <property type="term" value="F:S-adenosylmethionine-dependent methyltransferase activity"/>
    <property type="evidence" value="ECO:0007669"/>
    <property type="project" value="InterPro"/>
</dbReference>
<dbReference type="AlphaFoldDB" id="A0A2P7BPP3"/>
<keyword evidence="4" id="KW-1185">Reference proteome</keyword>
<dbReference type="PROSITE" id="PS50005">
    <property type="entry name" value="TPR"/>
    <property type="match status" value="1"/>
</dbReference>
<gene>
    <name evidence="3" type="ORF">CU102_14085</name>
</gene>
<dbReference type="SUPFAM" id="SSF53335">
    <property type="entry name" value="S-adenosyl-L-methionine-dependent methyltransferases"/>
    <property type="match status" value="1"/>
</dbReference>
<dbReference type="SUPFAM" id="SSF48452">
    <property type="entry name" value="TPR-like"/>
    <property type="match status" value="1"/>
</dbReference>
<dbReference type="InterPro" id="IPR011990">
    <property type="entry name" value="TPR-like_helical_dom_sf"/>
</dbReference>
<dbReference type="InterPro" id="IPR029063">
    <property type="entry name" value="SAM-dependent_MTases_sf"/>
</dbReference>
<feature type="domain" description="Methyltransferase type 11" evidence="2">
    <location>
        <begin position="149"/>
        <end position="240"/>
    </location>
</feature>
<comment type="caution">
    <text evidence="3">The sequence shown here is derived from an EMBL/GenBank/DDBJ whole genome shotgun (WGS) entry which is preliminary data.</text>
</comment>